<evidence type="ECO:0000313" key="2">
    <source>
        <dbReference type="EMBL" id="UTV28031.1"/>
    </source>
</evidence>
<keyword evidence="3" id="KW-1185">Reference proteome</keyword>
<reference evidence="2" key="1">
    <citation type="submission" date="2022-07" db="EMBL/GenBank/DDBJ databases">
        <title>Genome sequencing of Photobacterium atrarenae GJH2-4.</title>
        <authorList>
            <person name="Park S.-J."/>
        </authorList>
    </citation>
    <scope>NUCLEOTIDE SEQUENCE</scope>
    <source>
        <strain evidence="2">GJH2-4</strain>
    </source>
</reference>
<dbReference type="EMBL" id="CP101508">
    <property type="protein sequence ID" value="UTV28031.1"/>
    <property type="molecule type" value="Genomic_DNA"/>
</dbReference>
<protein>
    <recommendedName>
        <fullName evidence="1">DUF6701 domain-containing protein</fullName>
    </recommendedName>
</protein>
<feature type="domain" description="DUF6701" evidence="1">
    <location>
        <begin position="10"/>
        <end position="62"/>
    </location>
</feature>
<dbReference type="Proteomes" id="UP001057998">
    <property type="component" value="Chromosome 1"/>
</dbReference>
<evidence type="ECO:0000313" key="3">
    <source>
        <dbReference type="Proteomes" id="UP001057998"/>
    </source>
</evidence>
<accession>A0ABY5GGS0</accession>
<organism evidence="2 3">
    <name type="scientific">Photobacterium atrarenae</name>
    <dbReference type="NCBI Taxonomy" id="865757"/>
    <lineage>
        <taxon>Bacteria</taxon>
        <taxon>Pseudomonadati</taxon>
        <taxon>Pseudomonadota</taxon>
        <taxon>Gammaproteobacteria</taxon>
        <taxon>Vibrionales</taxon>
        <taxon>Vibrionaceae</taxon>
        <taxon>Photobacterium</taxon>
    </lineage>
</organism>
<sequence length="96" mass="10728">MYLRAWLFAGLVTVWREMPPGTVESQPWLLYNWRDKGGENPSALVTFGAYRGNDRVIYRGEKGINILLNERKCGSVAGLTKLALSRSVPPVTFSAI</sequence>
<dbReference type="Pfam" id="PF20419">
    <property type="entry name" value="DUF6701"/>
    <property type="match status" value="1"/>
</dbReference>
<evidence type="ECO:0000259" key="1">
    <source>
        <dbReference type="Pfam" id="PF20419"/>
    </source>
</evidence>
<name>A0ABY5GGS0_9GAMM</name>
<gene>
    <name evidence="2" type="ORF">NNL38_01530</name>
</gene>
<proteinExistence type="predicted"/>
<dbReference type="InterPro" id="IPR046524">
    <property type="entry name" value="DUF6701"/>
</dbReference>